<dbReference type="AlphaFoldDB" id="A0A1D1V8A8"/>
<comment type="caution">
    <text evidence="2">The sequence shown here is derived from an EMBL/GenBank/DDBJ whole genome shotgun (WGS) entry which is preliminary data.</text>
</comment>
<protein>
    <submittedName>
        <fullName evidence="2">Uncharacterized protein</fullName>
    </submittedName>
</protein>
<proteinExistence type="predicted"/>
<organism evidence="2 3">
    <name type="scientific">Ramazzottius varieornatus</name>
    <name type="common">Water bear</name>
    <name type="synonym">Tardigrade</name>
    <dbReference type="NCBI Taxonomy" id="947166"/>
    <lineage>
        <taxon>Eukaryota</taxon>
        <taxon>Metazoa</taxon>
        <taxon>Ecdysozoa</taxon>
        <taxon>Tardigrada</taxon>
        <taxon>Eutardigrada</taxon>
        <taxon>Parachela</taxon>
        <taxon>Hypsibioidea</taxon>
        <taxon>Ramazzottiidae</taxon>
        <taxon>Ramazzottius</taxon>
    </lineage>
</organism>
<accession>A0A1D1V8A8</accession>
<dbReference type="Proteomes" id="UP000186922">
    <property type="component" value="Unassembled WGS sequence"/>
</dbReference>
<sequence length="97" mass="10996">MDAGSQRVRAMLGGTLNERCRLHTRSHRGDQLTSTGIRTENRDVLPVSVSARPQKNPNRGRAPGEIRQANHWKSNCYNGYIRKNQHSSSLHVYKSVE</sequence>
<evidence type="ECO:0000313" key="3">
    <source>
        <dbReference type="Proteomes" id="UP000186922"/>
    </source>
</evidence>
<evidence type="ECO:0000256" key="1">
    <source>
        <dbReference type="SAM" id="MobiDB-lite"/>
    </source>
</evidence>
<feature type="region of interest" description="Disordered" evidence="1">
    <location>
        <begin position="19"/>
        <end position="67"/>
    </location>
</feature>
<gene>
    <name evidence="2" type="primary">RvY_06741-1</name>
    <name evidence="2" type="synonym">RvY_06741.1</name>
    <name evidence="2" type="ORF">RvY_06741</name>
</gene>
<reference evidence="2 3" key="1">
    <citation type="journal article" date="2016" name="Nat. Commun.">
        <title>Extremotolerant tardigrade genome and improved radiotolerance of human cultured cells by tardigrade-unique protein.</title>
        <authorList>
            <person name="Hashimoto T."/>
            <person name="Horikawa D.D."/>
            <person name="Saito Y."/>
            <person name="Kuwahara H."/>
            <person name="Kozuka-Hata H."/>
            <person name="Shin-I T."/>
            <person name="Minakuchi Y."/>
            <person name="Ohishi K."/>
            <person name="Motoyama A."/>
            <person name="Aizu T."/>
            <person name="Enomoto A."/>
            <person name="Kondo K."/>
            <person name="Tanaka S."/>
            <person name="Hara Y."/>
            <person name="Koshikawa S."/>
            <person name="Sagara H."/>
            <person name="Miura T."/>
            <person name="Yokobori S."/>
            <person name="Miyagawa K."/>
            <person name="Suzuki Y."/>
            <person name="Kubo T."/>
            <person name="Oyama M."/>
            <person name="Kohara Y."/>
            <person name="Fujiyama A."/>
            <person name="Arakawa K."/>
            <person name="Katayama T."/>
            <person name="Toyoda A."/>
            <person name="Kunieda T."/>
        </authorList>
    </citation>
    <scope>NUCLEOTIDE SEQUENCE [LARGE SCALE GENOMIC DNA]</scope>
    <source>
        <strain evidence="2 3">YOKOZUNA-1</strain>
    </source>
</reference>
<keyword evidence="3" id="KW-1185">Reference proteome</keyword>
<name>A0A1D1V8A8_RAMVA</name>
<dbReference type="EMBL" id="BDGG01000003">
    <property type="protein sequence ID" value="GAU95063.1"/>
    <property type="molecule type" value="Genomic_DNA"/>
</dbReference>
<evidence type="ECO:0000313" key="2">
    <source>
        <dbReference type="EMBL" id="GAU95063.1"/>
    </source>
</evidence>